<dbReference type="Gene3D" id="2.130.10.10">
    <property type="entry name" value="YVTN repeat-like/Quinoprotein amine dehydrogenase"/>
    <property type="match status" value="1"/>
</dbReference>
<proteinExistence type="predicted"/>
<dbReference type="RefSeq" id="WP_141107329.1">
    <property type="nucleotide sequence ID" value="NZ_FZNX01000007.1"/>
</dbReference>
<dbReference type="Proteomes" id="UP000198412">
    <property type="component" value="Unassembled WGS sequence"/>
</dbReference>
<evidence type="ECO:0008006" key="3">
    <source>
        <dbReference type="Google" id="ProtNLM"/>
    </source>
</evidence>
<dbReference type="SUPFAM" id="SSF110296">
    <property type="entry name" value="Oligoxyloglucan reducing end-specific cellobiohydrolase"/>
    <property type="match status" value="1"/>
</dbReference>
<protein>
    <recommendedName>
        <fullName evidence="3">Photosynthesis system II assembly factor Ycf48/Hcf136-like domain-containing protein</fullName>
    </recommendedName>
</protein>
<dbReference type="PROSITE" id="PS51257">
    <property type="entry name" value="PROKAR_LIPOPROTEIN"/>
    <property type="match status" value="1"/>
</dbReference>
<name>A0A238ZLA8_9FLAO</name>
<reference evidence="2" key="1">
    <citation type="submission" date="2017-06" db="EMBL/GenBank/DDBJ databases">
        <authorList>
            <person name="Varghese N."/>
            <person name="Submissions S."/>
        </authorList>
    </citation>
    <scope>NUCLEOTIDE SEQUENCE [LARGE SCALE GENOMIC DNA]</scope>
    <source>
        <strain evidence="2">DSM 27993</strain>
    </source>
</reference>
<sequence>MKKIIVISLILTLFSCSKEVENMPDNPQDEIISFESLGLEGKIVHQIIATDSILIAATDQGVYKSDFSSNWTLMGLQKKNVIAISIIDSNTIVCSVTDDDQFQNPQLLKSLDFGQSWSVVESNFGGETPEIIFELRYNSSSNELLASGKGVIASSFDEGKTWVIQFGFWNAFTKGLWALEINPANNQVWAGGQNAIESQVIVQLDSDREEINQWINVLPSPSTVEKFAFNNDSNRIILGCEDGILLTEDNGNSWKNIYSNDTVSARFYYGLVYDNLDSEKIIAASWDKNFERPQPLMLHISEDNGETWSIITPNIPLIFGGTRDMLQRQENGKTVLYLGLWKGGVYRAEIQ</sequence>
<organism evidence="1 2">
    <name type="scientific">Lutibacter flavus</name>
    <dbReference type="NCBI Taxonomy" id="691689"/>
    <lineage>
        <taxon>Bacteria</taxon>
        <taxon>Pseudomonadati</taxon>
        <taxon>Bacteroidota</taxon>
        <taxon>Flavobacteriia</taxon>
        <taxon>Flavobacteriales</taxon>
        <taxon>Flavobacteriaceae</taxon>
        <taxon>Lutibacter</taxon>
    </lineage>
</organism>
<dbReference type="EMBL" id="FZNX01000007">
    <property type="protein sequence ID" value="SNR83484.1"/>
    <property type="molecule type" value="Genomic_DNA"/>
</dbReference>
<dbReference type="InterPro" id="IPR015943">
    <property type="entry name" value="WD40/YVTN_repeat-like_dom_sf"/>
</dbReference>
<evidence type="ECO:0000313" key="1">
    <source>
        <dbReference type="EMBL" id="SNR83484.1"/>
    </source>
</evidence>
<dbReference type="OrthoDB" id="1408995at2"/>
<keyword evidence="2" id="KW-1185">Reference proteome</keyword>
<gene>
    <name evidence="1" type="ORF">SAMN04488111_3364</name>
</gene>
<evidence type="ECO:0000313" key="2">
    <source>
        <dbReference type="Proteomes" id="UP000198412"/>
    </source>
</evidence>
<accession>A0A238ZLA8</accession>
<dbReference type="AlphaFoldDB" id="A0A238ZLA8"/>